<keyword evidence="2 8" id="KW-0813">Transport</keyword>
<feature type="transmembrane region" description="Helical" evidence="8">
    <location>
        <begin position="431"/>
        <end position="453"/>
    </location>
</feature>
<dbReference type="Proteomes" id="UP000484076">
    <property type="component" value="Unassembled WGS sequence"/>
</dbReference>
<keyword evidence="5 8" id="KW-0812">Transmembrane</keyword>
<dbReference type="PROSITE" id="PS50928">
    <property type="entry name" value="ABC_TM1"/>
    <property type="match status" value="2"/>
</dbReference>
<feature type="transmembrane region" description="Helical" evidence="8">
    <location>
        <begin position="369"/>
        <end position="390"/>
    </location>
</feature>
<keyword evidence="7 8" id="KW-0472">Membrane</keyword>
<evidence type="ECO:0000256" key="7">
    <source>
        <dbReference type="ARBA" id="ARBA00023136"/>
    </source>
</evidence>
<feature type="transmembrane region" description="Helical" evidence="8">
    <location>
        <begin position="105"/>
        <end position="127"/>
    </location>
</feature>
<sequence length="575" mass="59344">MPSDLRAAPAKASGLRRLFGEPLLLTLLVLAAIGLFILPLAAVGRLALFASGGGVDAFAAALSSRSVQRALWHSLESAALSAALAVVVGGGLGLLIGLSDLRGRVALSFAILMLMMIPPHVTAIAWMQMLGPSSVLLQMLGTAPPPGSTNPLYSREGVIALLALQQVPIVYLTLRAALRALPRDLAEAARVNGAGPWLLLRRVILPLMGPAFLAGFALAFVAALGNFGVPALLGIPGRYVTLPVLMWQRLASSGPSVLADLAVLATLIGGIAVLAVWAQMRLARGWAVALIGPAQQPLRLSLGRARPLVEGGLWALLALLLLAPLLAMLATALVPTYGVPLNAATATLRHFHEVIFTQSVTARAFANSAGLAVLAGALVAGLALATGALLRGPAAAGARGIATLAEIAYALPGLVISIAFIIAFIKPLPLIGVSLYGTHAIILGAYLAAFLAVGLKPVGVAFAALDPALQEAARVSGAGFWRRFWRIDAPLAAPAAASGAVLVMLTAWNEVTLSSILWTRGTETLGTVIFNYEDGGYSTLAAAMSVISVLATLLLMLALHWLGRNLPPGIIPWRG</sequence>
<dbReference type="PANTHER" id="PTHR43357">
    <property type="entry name" value="INNER MEMBRANE ABC TRANSPORTER PERMEASE PROTEIN YDCV"/>
    <property type="match status" value="1"/>
</dbReference>
<dbReference type="InterPro" id="IPR000515">
    <property type="entry name" value="MetI-like"/>
</dbReference>
<keyword evidence="6 8" id="KW-1133">Transmembrane helix</keyword>
<dbReference type="PANTHER" id="PTHR43357:SF3">
    <property type="entry name" value="FE(3+)-TRANSPORT SYSTEM PERMEASE PROTEIN FBPB 2"/>
    <property type="match status" value="1"/>
</dbReference>
<evidence type="ECO:0000256" key="3">
    <source>
        <dbReference type="ARBA" id="ARBA00022475"/>
    </source>
</evidence>
<dbReference type="GO" id="GO:0055085">
    <property type="term" value="P:transmembrane transport"/>
    <property type="evidence" value="ECO:0007669"/>
    <property type="project" value="InterPro"/>
</dbReference>
<protein>
    <submittedName>
        <fullName evidence="10">Iron ABC transporter permease</fullName>
    </submittedName>
</protein>
<dbReference type="CDD" id="cd06261">
    <property type="entry name" value="TM_PBP2"/>
    <property type="match status" value="2"/>
</dbReference>
<evidence type="ECO:0000256" key="2">
    <source>
        <dbReference type="ARBA" id="ARBA00022448"/>
    </source>
</evidence>
<keyword evidence="11" id="KW-1185">Reference proteome</keyword>
<accession>A0A8X8GYT0</accession>
<feature type="transmembrane region" description="Helical" evidence="8">
    <location>
        <begin position="491"/>
        <end position="508"/>
    </location>
</feature>
<feature type="transmembrane region" description="Helical" evidence="8">
    <location>
        <begin position="402"/>
        <end position="425"/>
    </location>
</feature>
<evidence type="ECO:0000313" key="11">
    <source>
        <dbReference type="Proteomes" id="UP000484076"/>
    </source>
</evidence>
<evidence type="ECO:0000256" key="4">
    <source>
        <dbReference type="ARBA" id="ARBA00022519"/>
    </source>
</evidence>
<feature type="domain" description="ABC transmembrane type-1" evidence="9">
    <location>
        <begin position="365"/>
        <end position="559"/>
    </location>
</feature>
<keyword evidence="4" id="KW-0997">Cell inner membrane</keyword>
<reference evidence="10" key="1">
    <citation type="submission" date="2020-05" db="EMBL/GenBank/DDBJ databases">
        <title>Fertoebacter nigrum gen. nov., sp. nov., a new member of the family Rhodobacteraceae.</title>
        <authorList>
            <person name="Szuroczki S."/>
            <person name="Abbaszade G."/>
            <person name="Buni D."/>
            <person name="Schumann P."/>
            <person name="Toth E."/>
        </authorList>
    </citation>
    <scope>NUCLEOTIDE SEQUENCE</scope>
    <source>
        <strain evidence="10">RG-N-1a</strain>
    </source>
</reference>
<feature type="transmembrane region" description="Helical" evidence="8">
    <location>
        <begin position="313"/>
        <end position="334"/>
    </location>
</feature>
<evidence type="ECO:0000259" key="9">
    <source>
        <dbReference type="PROSITE" id="PS50928"/>
    </source>
</evidence>
<organism evidence="10 11">
    <name type="scientific">Fertoeibacter niger</name>
    <dbReference type="NCBI Taxonomy" id="2656921"/>
    <lineage>
        <taxon>Bacteria</taxon>
        <taxon>Pseudomonadati</taxon>
        <taxon>Pseudomonadota</taxon>
        <taxon>Alphaproteobacteria</taxon>
        <taxon>Rhodobacterales</taxon>
        <taxon>Paracoccaceae</taxon>
        <taxon>Fertoeibacter</taxon>
    </lineage>
</organism>
<dbReference type="RefSeq" id="WP_152827302.1">
    <property type="nucleotide sequence ID" value="NZ_WHUT02000008.1"/>
</dbReference>
<gene>
    <name evidence="10" type="ORF">GEU84_014450</name>
</gene>
<evidence type="ECO:0000256" key="8">
    <source>
        <dbReference type="RuleBase" id="RU363032"/>
    </source>
</evidence>
<dbReference type="Pfam" id="PF00528">
    <property type="entry name" value="BPD_transp_1"/>
    <property type="match status" value="2"/>
</dbReference>
<dbReference type="GO" id="GO:0005886">
    <property type="term" value="C:plasma membrane"/>
    <property type="evidence" value="ECO:0007669"/>
    <property type="project" value="UniProtKB-SubCell"/>
</dbReference>
<comment type="caution">
    <text evidence="10">The sequence shown here is derived from an EMBL/GenBank/DDBJ whole genome shotgun (WGS) entry which is preliminary data.</text>
</comment>
<evidence type="ECO:0000256" key="5">
    <source>
        <dbReference type="ARBA" id="ARBA00022692"/>
    </source>
</evidence>
<name>A0A8X8GYT0_9RHOB</name>
<dbReference type="EMBL" id="WHUT02000008">
    <property type="protein sequence ID" value="NUB45597.1"/>
    <property type="molecule type" value="Genomic_DNA"/>
</dbReference>
<evidence type="ECO:0000256" key="6">
    <source>
        <dbReference type="ARBA" id="ARBA00022989"/>
    </source>
</evidence>
<dbReference type="SUPFAM" id="SSF161098">
    <property type="entry name" value="MetI-like"/>
    <property type="match status" value="2"/>
</dbReference>
<feature type="transmembrane region" description="Helical" evidence="8">
    <location>
        <begin position="78"/>
        <end position="98"/>
    </location>
</feature>
<comment type="subcellular location">
    <subcellularLocation>
        <location evidence="1">Cell inner membrane</location>
        <topology evidence="1">Multi-pass membrane protein</topology>
    </subcellularLocation>
    <subcellularLocation>
        <location evidence="8">Cell membrane</location>
        <topology evidence="8">Multi-pass membrane protein</topology>
    </subcellularLocation>
</comment>
<dbReference type="AlphaFoldDB" id="A0A8X8GYT0"/>
<evidence type="ECO:0000313" key="10">
    <source>
        <dbReference type="EMBL" id="NUB45597.1"/>
    </source>
</evidence>
<feature type="transmembrane region" description="Helical" evidence="8">
    <location>
        <begin position="255"/>
        <end position="277"/>
    </location>
</feature>
<evidence type="ECO:0000256" key="1">
    <source>
        <dbReference type="ARBA" id="ARBA00004429"/>
    </source>
</evidence>
<feature type="transmembrane region" description="Helical" evidence="8">
    <location>
        <begin position="211"/>
        <end position="235"/>
    </location>
</feature>
<feature type="transmembrane region" description="Helical" evidence="8">
    <location>
        <begin position="157"/>
        <end position="174"/>
    </location>
</feature>
<comment type="similarity">
    <text evidence="8">Belongs to the binding-protein-dependent transport system permease family.</text>
</comment>
<proteinExistence type="inferred from homology"/>
<dbReference type="InterPro" id="IPR035906">
    <property type="entry name" value="MetI-like_sf"/>
</dbReference>
<feature type="transmembrane region" description="Helical" evidence="8">
    <location>
        <begin position="540"/>
        <end position="562"/>
    </location>
</feature>
<feature type="domain" description="ABC transmembrane type-1" evidence="9">
    <location>
        <begin position="71"/>
        <end position="276"/>
    </location>
</feature>
<keyword evidence="3" id="KW-1003">Cell membrane</keyword>
<dbReference type="Gene3D" id="1.10.3720.10">
    <property type="entry name" value="MetI-like"/>
    <property type="match status" value="2"/>
</dbReference>